<keyword evidence="6" id="KW-1185">Reference proteome</keyword>
<keyword evidence="2 3" id="KW-0472">Membrane</keyword>
<evidence type="ECO:0000256" key="3">
    <source>
        <dbReference type="SAM" id="Phobius"/>
    </source>
</evidence>
<dbReference type="GO" id="GO:0016020">
    <property type="term" value="C:membrane"/>
    <property type="evidence" value="ECO:0007669"/>
    <property type="project" value="UniProtKB-SubCell"/>
</dbReference>
<name>A0A7J5YYA8_DISMA</name>
<dbReference type="EMBL" id="JAAKFY010000008">
    <property type="protein sequence ID" value="KAF3853811.1"/>
    <property type="molecule type" value="Genomic_DNA"/>
</dbReference>
<gene>
    <name evidence="5" type="ORF">F7725_014499</name>
</gene>
<protein>
    <recommendedName>
        <fullName evidence="4">Neurotransmitter-gated ion-channel ligand-binding domain-containing protein</fullName>
    </recommendedName>
</protein>
<evidence type="ECO:0000256" key="1">
    <source>
        <dbReference type="ARBA" id="ARBA00004370"/>
    </source>
</evidence>
<dbReference type="GO" id="GO:0005230">
    <property type="term" value="F:extracellular ligand-gated monoatomic ion channel activity"/>
    <property type="evidence" value="ECO:0007669"/>
    <property type="project" value="InterPro"/>
</dbReference>
<accession>A0A7J5YYA8</accession>
<evidence type="ECO:0000259" key="4">
    <source>
        <dbReference type="Pfam" id="PF02931"/>
    </source>
</evidence>
<evidence type="ECO:0000313" key="6">
    <source>
        <dbReference type="Proteomes" id="UP000518266"/>
    </source>
</evidence>
<dbReference type="PROSITE" id="PS00236">
    <property type="entry name" value="NEUROTR_ION_CHANNEL"/>
    <property type="match status" value="1"/>
</dbReference>
<dbReference type="Gene3D" id="2.70.170.10">
    <property type="entry name" value="Neurotransmitter-gated ion-channel ligand-binding domain"/>
    <property type="match status" value="1"/>
</dbReference>
<organism evidence="5 6">
    <name type="scientific">Dissostichus mawsoni</name>
    <name type="common">Antarctic cod</name>
    <dbReference type="NCBI Taxonomy" id="36200"/>
    <lineage>
        <taxon>Eukaryota</taxon>
        <taxon>Metazoa</taxon>
        <taxon>Chordata</taxon>
        <taxon>Craniata</taxon>
        <taxon>Vertebrata</taxon>
        <taxon>Euteleostomi</taxon>
        <taxon>Actinopterygii</taxon>
        <taxon>Neopterygii</taxon>
        <taxon>Teleostei</taxon>
        <taxon>Neoteleostei</taxon>
        <taxon>Acanthomorphata</taxon>
        <taxon>Eupercaria</taxon>
        <taxon>Perciformes</taxon>
        <taxon>Notothenioidei</taxon>
        <taxon>Nototheniidae</taxon>
        <taxon>Dissostichus</taxon>
    </lineage>
</organism>
<dbReference type="OrthoDB" id="6097796at2759"/>
<dbReference type="AlphaFoldDB" id="A0A7J5YYA8"/>
<keyword evidence="3" id="KW-1133">Transmembrane helix</keyword>
<evidence type="ECO:0000313" key="5">
    <source>
        <dbReference type="EMBL" id="KAF3853811.1"/>
    </source>
</evidence>
<dbReference type="SUPFAM" id="SSF63712">
    <property type="entry name" value="Nicotinic receptor ligand binding domain-like"/>
    <property type="match status" value="1"/>
</dbReference>
<feature type="domain" description="Neurotransmitter-gated ion-channel ligand-binding" evidence="4">
    <location>
        <begin position="41"/>
        <end position="100"/>
    </location>
</feature>
<feature type="transmembrane region" description="Helical" evidence="3">
    <location>
        <begin position="20"/>
        <end position="39"/>
    </location>
</feature>
<dbReference type="InterPro" id="IPR018000">
    <property type="entry name" value="Neurotransmitter_ion_chnl_CS"/>
</dbReference>
<dbReference type="InterPro" id="IPR006202">
    <property type="entry name" value="Neur_chan_lig-bd"/>
</dbReference>
<comment type="caution">
    <text evidence="5">The sequence shown here is derived from an EMBL/GenBank/DDBJ whole genome shotgun (WGS) entry which is preliminary data.</text>
</comment>
<reference evidence="5 6" key="1">
    <citation type="submission" date="2020-03" db="EMBL/GenBank/DDBJ databases">
        <title>Dissostichus mawsoni Genome sequencing and assembly.</title>
        <authorList>
            <person name="Park H."/>
        </authorList>
    </citation>
    <scope>NUCLEOTIDE SEQUENCE [LARGE SCALE GENOMIC DNA]</scope>
    <source>
        <strain evidence="5">DM0001</strain>
        <tissue evidence="5">Muscle</tissue>
    </source>
</reference>
<dbReference type="InterPro" id="IPR036734">
    <property type="entry name" value="Neur_chan_lig-bd_sf"/>
</dbReference>
<comment type="subcellular location">
    <subcellularLocation>
        <location evidence="1">Membrane</location>
    </subcellularLocation>
</comment>
<proteinExistence type="predicted"/>
<sequence length="107" mass="12235">MLATFLNSTFPVHTSQRPVLMMLSGFLFLLLLKATLFSYRTEKDKTLPSFQLMVENNGTVMLRNDMVLVSTCRMHIYQFPFDVQSCTLSFKSVTHLGEPVTSSFVFI</sequence>
<dbReference type="Pfam" id="PF02931">
    <property type="entry name" value="Neur_chan_LBD"/>
    <property type="match status" value="1"/>
</dbReference>
<dbReference type="Proteomes" id="UP000518266">
    <property type="component" value="Unassembled WGS sequence"/>
</dbReference>
<evidence type="ECO:0000256" key="2">
    <source>
        <dbReference type="ARBA" id="ARBA00023136"/>
    </source>
</evidence>
<keyword evidence="3" id="KW-0812">Transmembrane</keyword>